<comment type="subcellular location">
    <subcellularLocation>
        <location evidence="1">Nucleus</location>
    </subcellularLocation>
</comment>
<feature type="region of interest" description="Disordered" evidence="9">
    <location>
        <begin position="373"/>
        <end position="439"/>
    </location>
</feature>
<dbReference type="Pfam" id="PF25813">
    <property type="entry name" value="zf_VAL1_N"/>
    <property type="match status" value="1"/>
</dbReference>
<feature type="compositionally biased region" description="Polar residues" evidence="9">
    <location>
        <begin position="141"/>
        <end position="162"/>
    </location>
</feature>
<feature type="compositionally biased region" description="Polar residues" evidence="9">
    <location>
        <begin position="111"/>
        <end position="122"/>
    </location>
</feature>
<reference evidence="11 12" key="1">
    <citation type="submission" date="2021-05" db="EMBL/GenBank/DDBJ databases">
        <title>Genome Assembly of Synthetic Allotetraploid Brassica napus Reveals Homoeologous Exchanges between Subgenomes.</title>
        <authorList>
            <person name="Davis J.T."/>
        </authorList>
    </citation>
    <scope>NUCLEOTIDE SEQUENCE [LARGE SCALE GENOMIC DNA]</scope>
    <source>
        <strain evidence="12">cv. Da-Ae</strain>
        <tissue evidence="11">Seedling</tissue>
    </source>
</reference>
<dbReference type="Proteomes" id="UP000824890">
    <property type="component" value="Unassembled WGS sequence"/>
</dbReference>
<evidence type="ECO:0000256" key="5">
    <source>
        <dbReference type="ARBA" id="ARBA00023015"/>
    </source>
</evidence>
<keyword evidence="5" id="KW-0805">Transcription regulation</keyword>
<feature type="region of interest" description="Disordered" evidence="9">
    <location>
        <begin position="104"/>
        <end position="162"/>
    </location>
</feature>
<feature type="compositionally biased region" description="Basic and acidic residues" evidence="9">
    <location>
        <begin position="725"/>
        <end position="738"/>
    </location>
</feature>
<dbReference type="InterPro" id="IPR015300">
    <property type="entry name" value="DNA-bd_pseudobarrel_sf"/>
</dbReference>
<comment type="caution">
    <text evidence="11">The sequence shown here is derived from an EMBL/GenBank/DDBJ whole genome shotgun (WGS) entry which is preliminary data.</text>
</comment>
<evidence type="ECO:0000256" key="6">
    <source>
        <dbReference type="ARBA" id="ARBA00023125"/>
    </source>
</evidence>
<dbReference type="PANTHER" id="PTHR46245">
    <property type="entry name" value="B3 DOMAIN-CONTAINING PROTEIN OS07G0563300"/>
    <property type="match status" value="1"/>
</dbReference>
<feature type="domain" description="CW-type" evidence="10">
    <location>
        <begin position="506"/>
        <end position="556"/>
    </location>
</feature>
<dbReference type="CDD" id="cd10017">
    <property type="entry name" value="B3_DNA"/>
    <property type="match status" value="1"/>
</dbReference>
<protein>
    <recommendedName>
        <fullName evidence="10">CW-type domain-containing protein</fullName>
    </recommendedName>
</protein>
<keyword evidence="6" id="KW-0238">DNA-binding</keyword>
<name>A0ABQ8D8Q9_BRANA</name>
<proteinExistence type="predicted"/>
<feature type="compositionally biased region" description="Basic and acidic residues" evidence="9">
    <location>
        <begin position="659"/>
        <end position="702"/>
    </location>
</feature>
<dbReference type="SMART" id="SM01019">
    <property type="entry name" value="B3"/>
    <property type="match status" value="1"/>
</dbReference>
<keyword evidence="12" id="KW-1185">Reference proteome</keyword>
<evidence type="ECO:0000256" key="8">
    <source>
        <dbReference type="ARBA" id="ARBA00023242"/>
    </source>
</evidence>
<evidence type="ECO:0000256" key="9">
    <source>
        <dbReference type="SAM" id="MobiDB-lite"/>
    </source>
</evidence>
<sequence>DVEVKMGSKVCMNASCGSTSSVEWKKGWPLRSGALADLCFRCGSAYETSRFCETFHMEQSGWRECYLCNKRLHCGCIASKLVVEFMDYGGVGCSTSKRGENPGVFSRLPMNMQQTNGETTSSGDDKREEFTPHRGFGNLMKQDNNVTTTGYTHESSSSSPAQPSLNMALATLLYSPSFATPVVDGNKLMGAGGGGVASSQSHLFQCSASSILQKPSKSVLGTPPLGLAGSVGLLLKGVGKAICFLGIGLSILIKSFSKNLRKKTLSASDAGRIGRLVLPKACAEAYFPPISQSEGIPLKVQDVRGKEWTFQFRFWPNNNSRMYVLEGVTPCIQSMRLQAVTFSRVDPGGKLIMGARKATYTVDMQGCGFANGASNEDTSSSGVTENLTSINAPSCPSQMLEGLPEHLGSPHGGNGLKKSEINGGDDPSRGKEKKRTRTLGAKNKRLLLHSEESMELRVTWEEAQELLRPSANAKPTVVVIEEHEFEEFEEPPVFGKRTIVVTSRPSGEQERWGSCDDCSKWRRLPVDALLPAKWTCSDNVWDSSRCSCSAPEESLKELENVLRAGKEYKKKRIGVSQTARNEQEPSGLDALASAAVLGDALDESEVATTTRHPRHRVGCSCIVCIQPPSGKGRHKPTCGCTVCSTLERDGTAAVDEENKEGVEPEKNEGEKEGRIDLNSDPYNREDAEAVAVEKREESKKSEGGVSWGVSQGGGVLGETEVGGGEAEKTTSEEQKVTS</sequence>
<feature type="compositionally biased region" description="Polar residues" evidence="9">
    <location>
        <begin position="373"/>
        <end position="397"/>
    </location>
</feature>
<feature type="non-terminal residue" evidence="11">
    <location>
        <position position="1"/>
    </location>
</feature>
<evidence type="ECO:0000256" key="1">
    <source>
        <dbReference type="ARBA" id="ARBA00004123"/>
    </source>
</evidence>
<keyword evidence="3" id="KW-0863">Zinc-finger</keyword>
<dbReference type="InterPro" id="IPR057743">
    <property type="entry name" value="Zfn_VAL1-3_N"/>
</dbReference>
<dbReference type="EMBL" id="JAGKQM010000005">
    <property type="protein sequence ID" value="KAH0925770.1"/>
    <property type="molecule type" value="Genomic_DNA"/>
</dbReference>
<dbReference type="PROSITE" id="PS51050">
    <property type="entry name" value="ZF_CW"/>
    <property type="match status" value="1"/>
</dbReference>
<dbReference type="InterPro" id="IPR003340">
    <property type="entry name" value="B3_DNA-bd"/>
</dbReference>
<keyword evidence="8" id="KW-0539">Nucleus</keyword>
<keyword evidence="2" id="KW-0479">Metal-binding</keyword>
<dbReference type="SUPFAM" id="SSF101936">
    <property type="entry name" value="DNA-binding pseudobarrel domain"/>
    <property type="match status" value="1"/>
</dbReference>
<evidence type="ECO:0000256" key="3">
    <source>
        <dbReference type="ARBA" id="ARBA00022771"/>
    </source>
</evidence>
<feature type="region of interest" description="Disordered" evidence="9">
    <location>
        <begin position="651"/>
        <end position="738"/>
    </location>
</feature>
<feature type="compositionally biased region" description="Gly residues" evidence="9">
    <location>
        <begin position="710"/>
        <end position="724"/>
    </location>
</feature>
<dbReference type="PANTHER" id="PTHR46245:SF3">
    <property type="entry name" value="B3 DOMAIN-CONTAINING TRANSCRIPTION REPRESSOR VAL1"/>
    <property type="match status" value="1"/>
</dbReference>
<organism evidence="11 12">
    <name type="scientific">Brassica napus</name>
    <name type="common">Rape</name>
    <dbReference type="NCBI Taxonomy" id="3708"/>
    <lineage>
        <taxon>Eukaryota</taxon>
        <taxon>Viridiplantae</taxon>
        <taxon>Streptophyta</taxon>
        <taxon>Embryophyta</taxon>
        <taxon>Tracheophyta</taxon>
        <taxon>Spermatophyta</taxon>
        <taxon>Magnoliopsida</taxon>
        <taxon>eudicotyledons</taxon>
        <taxon>Gunneridae</taxon>
        <taxon>Pentapetalae</taxon>
        <taxon>rosids</taxon>
        <taxon>malvids</taxon>
        <taxon>Brassicales</taxon>
        <taxon>Brassicaceae</taxon>
        <taxon>Brassiceae</taxon>
        <taxon>Brassica</taxon>
    </lineage>
</organism>
<evidence type="ECO:0000259" key="10">
    <source>
        <dbReference type="PROSITE" id="PS51050"/>
    </source>
</evidence>
<keyword evidence="7" id="KW-0804">Transcription</keyword>
<dbReference type="Gene3D" id="3.30.40.100">
    <property type="match status" value="1"/>
</dbReference>
<accession>A0ABQ8D8Q9</accession>
<dbReference type="Pfam" id="PF02362">
    <property type="entry name" value="B3"/>
    <property type="match status" value="1"/>
</dbReference>
<gene>
    <name evidence="11" type="ORF">HID58_018026</name>
</gene>
<feature type="compositionally biased region" description="Basic and acidic residues" evidence="9">
    <location>
        <begin position="123"/>
        <end position="132"/>
    </location>
</feature>
<evidence type="ECO:0000313" key="11">
    <source>
        <dbReference type="EMBL" id="KAH0925770.1"/>
    </source>
</evidence>
<dbReference type="InterPro" id="IPR011124">
    <property type="entry name" value="Znf_CW"/>
</dbReference>
<evidence type="ECO:0000256" key="2">
    <source>
        <dbReference type="ARBA" id="ARBA00022723"/>
    </source>
</evidence>
<dbReference type="Gene3D" id="2.40.330.10">
    <property type="entry name" value="DNA-binding pseudobarrel domain"/>
    <property type="match status" value="1"/>
</dbReference>
<keyword evidence="4" id="KW-0862">Zinc</keyword>
<evidence type="ECO:0000313" key="12">
    <source>
        <dbReference type="Proteomes" id="UP000824890"/>
    </source>
</evidence>
<evidence type="ECO:0000256" key="7">
    <source>
        <dbReference type="ARBA" id="ARBA00023163"/>
    </source>
</evidence>
<evidence type="ECO:0000256" key="4">
    <source>
        <dbReference type="ARBA" id="ARBA00022833"/>
    </source>
</evidence>
<dbReference type="Pfam" id="PF07496">
    <property type="entry name" value="zf-CW"/>
    <property type="match status" value="1"/>
</dbReference>